<keyword evidence="2" id="KW-1185">Reference proteome</keyword>
<proteinExistence type="predicted"/>
<gene>
    <name evidence="1" type="ORF">Cob_v000821</name>
</gene>
<name>A0A484G9S0_COLOR</name>
<dbReference type="AlphaFoldDB" id="A0A484G9S0"/>
<comment type="caution">
    <text evidence="1">The sequence shown here is derived from an EMBL/GenBank/DDBJ whole genome shotgun (WGS) entry which is preliminary data.</text>
</comment>
<reference evidence="2" key="1">
    <citation type="journal article" date="2013" name="New Phytol.">
        <title>Comparative genomic and transcriptomic analyses reveal the hemibiotrophic stage shift of Colletotrichum fungi.</title>
        <authorList>
            <person name="Gan P."/>
            <person name="Ikeda K."/>
            <person name="Irieda H."/>
            <person name="Narusaka M."/>
            <person name="O'Connell R.J."/>
            <person name="Narusaka Y."/>
            <person name="Takano Y."/>
            <person name="Kubo Y."/>
            <person name="Shirasu K."/>
        </authorList>
    </citation>
    <scope>NUCLEOTIDE SEQUENCE [LARGE SCALE GENOMIC DNA]</scope>
    <source>
        <strain evidence="2">104-T / ATCC 96160 / CBS 514.97 / LARS 414 / MAFF 240422</strain>
    </source>
</reference>
<dbReference type="Proteomes" id="UP000014480">
    <property type="component" value="Unassembled WGS sequence"/>
</dbReference>
<evidence type="ECO:0000313" key="2">
    <source>
        <dbReference type="Proteomes" id="UP000014480"/>
    </source>
</evidence>
<accession>A0A484G9S0</accession>
<sequence length="104" mass="11507">MQNSRQPPAFLTLVPPFVFVSDGIGAEAVGALMVVMTVGPNGNTLAANHSRCGSLSRPNRKRCVSHDDYRCSYLCNCRTARDLKGRRRRLRVAPAQGRVVYNYP</sequence>
<dbReference type="EMBL" id="AMCV02000001">
    <property type="protein sequence ID" value="TDZ26397.1"/>
    <property type="molecule type" value="Genomic_DNA"/>
</dbReference>
<reference evidence="2" key="2">
    <citation type="journal article" date="2019" name="Mol. Plant Microbe Interact.">
        <title>Genome sequence resources for four phytopathogenic fungi from the Colletotrichum orbiculare species complex.</title>
        <authorList>
            <person name="Gan P."/>
            <person name="Tsushima A."/>
            <person name="Narusaka M."/>
            <person name="Narusaka Y."/>
            <person name="Takano Y."/>
            <person name="Kubo Y."/>
            <person name="Shirasu K."/>
        </authorList>
    </citation>
    <scope>GENOME REANNOTATION</scope>
    <source>
        <strain evidence="2">104-T / ATCC 96160 / CBS 514.97 / LARS 414 / MAFF 240422</strain>
    </source>
</reference>
<organism evidence="1 2">
    <name type="scientific">Colletotrichum orbiculare (strain 104-T / ATCC 96160 / CBS 514.97 / LARS 414 / MAFF 240422)</name>
    <name type="common">Cucumber anthracnose fungus</name>
    <name type="synonym">Colletotrichum lagenarium</name>
    <dbReference type="NCBI Taxonomy" id="1213857"/>
    <lineage>
        <taxon>Eukaryota</taxon>
        <taxon>Fungi</taxon>
        <taxon>Dikarya</taxon>
        <taxon>Ascomycota</taxon>
        <taxon>Pezizomycotina</taxon>
        <taxon>Sordariomycetes</taxon>
        <taxon>Hypocreomycetidae</taxon>
        <taxon>Glomerellales</taxon>
        <taxon>Glomerellaceae</taxon>
        <taxon>Colletotrichum</taxon>
        <taxon>Colletotrichum orbiculare species complex</taxon>
    </lineage>
</organism>
<protein>
    <submittedName>
        <fullName evidence="1">Uncharacterized protein</fullName>
    </submittedName>
</protein>
<evidence type="ECO:0000313" key="1">
    <source>
        <dbReference type="EMBL" id="TDZ26397.1"/>
    </source>
</evidence>